<name>A0A6C1E9Y3_SACPS</name>
<dbReference type="PANTHER" id="PTHR11129:SF2">
    <property type="entry name" value="GERANYLGERANYL TRANSFERASE TYPE-2 SUBUNIT ALPHA"/>
    <property type="match status" value="1"/>
</dbReference>
<accession>A0A6C1E9Y3</accession>
<dbReference type="OrthoDB" id="1658at2759"/>
<dbReference type="Gene3D" id="1.25.40.120">
    <property type="entry name" value="Protein prenylyltransferase"/>
    <property type="match status" value="1"/>
</dbReference>
<keyword evidence="5 10" id="KW-0637">Prenyltransferase</keyword>
<proteinExistence type="inferred from homology"/>
<dbReference type="AlphaFoldDB" id="A0A6C1E9Y3"/>
<dbReference type="EC" id="2.5.1.60" evidence="3 10"/>
<dbReference type="PROSITE" id="PS51147">
    <property type="entry name" value="PFTA"/>
    <property type="match status" value="5"/>
</dbReference>
<evidence type="ECO:0000256" key="10">
    <source>
        <dbReference type="RuleBase" id="RU367120"/>
    </source>
</evidence>
<comment type="subunit">
    <text evidence="2">Heterodimer of an alpha and a beta subunit.</text>
</comment>
<keyword evidence="12" id="KW-1185">Reference proteome</keyword>
<dbReference type="FunFam" id="1.25.40.120:FF:000016">
    <property type="entry name" value="Geranylgeranyltransferase type II alpha subunit"/>
    <property type="match status" value="1"/>
</dbReference>
<evidence type="ECO:0000256" key="8">
    <source>
        <dbReference type="ARBA" id="ARBA00047658"/>
    </source>
</evidence>
<dbReference type="SUPFAM" id="SSF48439">
    <property type="entry name" value="Protein prenylyltransferase"/>
    <property type="match status" value="1"/>
</dbReference>
<evidence type="ECO:0000256" key="2">
    <source>
        <dbReference type="ARBA" id="ARBA00011355"/>
    </source>
</evidence>
<keyword evidence="7" id="KW-0677">Repeat</keyword>
<reference evidence="11 12" key="1">
    <citation type="journal article" date="2019" name="BMC Genomics">
        <title>Chromosome level assembly and comparative genome analysis confirm lager-brewing yeasts originated from a single hybridization.</title>
        <authorList>
            <person name="Salazar A.N."/>
            <person name="Gorter de Vries A.R."/>
            <person name="van den Broek M."/>
            <person name="Brouwers N."/>
            <person name="de la Torre Cortes P."/>
            <person name="Kuijpers N.G.A."/>
            <person name="Daran J.G."/>
            <person name="Abeel T."/>
        </authorList>
    </citation>
    <scope>NUCLEOTIDE SEQUENCE [LARGE SCALE GENOMIC DNA]</scope>
    <source>
        <strain evidence="11 12">CBS 1483</strain>
    </source>
</reference>
<evidence type="ECO:0000256" key="3">
    <source>
        <dbReference type="ARBA" id="ARBA00012656"/>
    </source>
</evidence>
<sequence>MHGIKRKEWTKELLRQKRVQDEKKIFDYRHLTDSVLNLRDEKVYSTDALKKTSELLERNPEFNAIWNYRRDIISNSSSELEVSFWDEELAFVMMQLKHYPKVYWIWNHRLWVLKHYPTNSSMIWQTELAVVNKLLELDARNYHGWHYRRIVVGNIEEITNSSLDKEEFEYTTTKINSNISNYSAWHQRVQIISRMFQKGEIDNQKEYIQTEVSYIINAMFTDAEDQSVWFYIKWFIKNDIVCKTLDKQEYVKMLKELRENILLINNDEIEFSGKQNIWCLKMLLVLEDILEENGAFTEKNSEAYLVQLMDADPLRKNRYQSLLKNHR</sequence>
<evidence type="ECO:0000313" key="11">
    <source>
        <dbReference type="EMBL" id="QID86082.1"/>
    </source>
</evidence>
<gene>
    <name evidence="11" type="primary">BET4_2</name>
    <name evidence="11" type="ORF">GRS66_008690</name>
</gene>
<comment type="function">
    <text evidence="9">Catalyzes the transfer of a geranyl-geranyl moiety from geranyl-geranyl pyrophosphate to proteins having the C-terminal -XCC or -XCXC, where both cysteines may become modified. Acts on YPT1 and SEC4.</text>
</comment>
<evidence type="ECO:0000256" key="9">
    <source>
        <dbReference type="ARBA" id="ARBA00056156"/>
    </source>
</evidence>
<dbReference type="EMBL" id="CP049007">
    <property type="protein sequence ID" value="QID86082.1"/>
    <property type="molecule type" value="Genomic_DNA"/>
</dbReference>
<dbReference type="InterPro" id="IPR002088">
    <property type="entry name" value="Prenyl_trans_a"/>
</dbReference>
<comment type="catalytic activity">
    <reaction evidence="8 10">
        <text>geranylgeranyl diphosphate + L-cysteinyl-[protein] = S-geranylgeranyl-L-cysteinyl-[protein] + diphosphate</text>
        <dbReference type="Rhea" id="RHEA:21240"/>
        <dbReference type="Rhea" id="RHEA-COMP:10131"/>
        <dbReference type="Rhea" id="RHEA-COMP:11537"/>
        <dbReference type="ChEBI" id="CHEBI:29950"/>
        <dbReference type="ChEBI" id="CHEBI:33019"/>
        <dbReference type="ChEBI" id="CHEBI:57533"/>
        <dbReference type="ChEBI" id="CHEBI:86021"/>
        <dbReference type="EC" id="2.5.1.60"/>
    </reaction>
</comment>
<dbReference type="PANTHER" id="PTHR11129">
    <property type="entry name" value="PROTEIN FARNESYLTRANSFERASE ALPHA SUBUNIT/RAB GERANYLGERANYL TRANSFERASE ALPHA SUBUNIT"/>
    <property type="match status" value="1"/>
</dbReference>
<dbReference type="Proteomes" id="UP000501346">
    <property type="component" value="Chromosome SeX-ScX"/>
</dbReference>
<comment type="function">
    <text evidence="10">Catalyzes the transfer of a geranyl-geranyl moiety from geranyl-geranyl pyrophosphate to cysteines occuring in specific C-terminal amino acid sequences.</text>
</comment>
<evidence type="ECO:0000256" key="6">
    <source>
        <dbReference type="ARBA" id="ARBA00022679"/>
    </source>
</evidence>
<evidence type="ECO:0000256" key="4">
    <source>
        <dbReference type="ARBA" id="ARBA00014772"/>
    </source>
</evidence>
<evidence type="ECO:0000256" key="1">
    <source>
        <dbReference type="ARBA" id="ARBA00006734"/>
    </source>
</evidence>
<comment type="similarity">
    <text evidence="1 10">Belongs to the protein prenyltransferase subunit alpha family.</text>
</comment>
<dbReference type="GO" id="GO:0004663">
    <property type="term" value="F:Rab geranylgeranyltransferase activity"/>
    <property type="evidence" value="ECO:0007669"/>
    <property type="project" value="UniProtKB-UniRule"/>
</dbReference>
<keyword evidence="6 10" id="KW-0808">Transferase</keyword>
<evidence type="ECO:0000256" key="5">
    <source>
        <dbReference type="ARBA" id="ARBA00022602"/>
    </source>
</evidence>
<organism evidence="11 12">
    <name type="scientific">Saccharomyces pastorianus</name>
    <name type="common">Lager yeast</name>
    <name type="synonym">Saccharomyces cerevisiae x Saccharomyces eubayanus</name>
    <dbReference type="NCBI Taxonomy" id="27292"/>
    <lineage>
        <taxon>Eukaryota</taxon>
        <taxon>Fungi</taxon>
        <taxon>Dikarya</taxon>
        <taxon>Ascomycota</taxon>
        <taxon>Saccharomycotina</taxon>
        <taxon>Saccharomycetes</taxon>
        <taxon>Saccharomycetales</taxon>
        <taxon>Saccharomycetaceae</taxon>
        <taxon>Saccharomyces</taxon>
    </lineage>
</organism>
<evidence type="ECO:0000313" key="12">
    <source>
        <dbReference type="Proteomes" id="UP000501346"/>
    </source>
</evidence>
<protein>
    <recommendedName>
        <fullName evidence="4 10">Geranylgeranyl transferase type-2 subunit alpha</fullName>
        <ecNumber evidence="3 10">2.5.1.60</ecNumber>
    </recommendedName>
    <alternativeName>
        <fullName evidence="10">Geranylgeranyl transferase type II subunit alpha</fullName>
    </alternativeName>
</protein>
<dbReference type="GO" id="GO:0097354">
    <property type="term" value="P:prenylation"/>
    <property type="evidence" value="ECO:0007669"/>
    <property type="project" value="UniProtKB-UniRule"/>
</dbReference>
<evidence type="ECO:0000256" key="7">
    <source>
        <dbReference type="ARBA" id="ARBA00022737"/>
    </source>
</evidence>
<dbReference type="GO" id="GO:0005968">
    <property type="term" value="C:Rab-protein geranylgeranyltransferase complex"/>
    <property type="evidence" value="ECO:0007669"/>
    <property type="project" value="TreeGrafter"/>
</dbReference>
<dbReference type="Pfam" id="PF01239">
    <property type="entry name" value="PPTA"/>
    <property type="match status" value="4"/>
</dbReference>